<dbReference type="GO" id="GO:1902600">
    <property type="term" value="P:proton transmembrane transport"/>
    <property type="evidence" value="ECO:0007669"/>
    <property type="project" value="InterPro"/>
</dbReference>
<keyword evidence="11" id="KW-1185">Reference proteome</keyword>
<dbReference type="OrthoDB" id="9810860at2"/>
<evidence type="ECO:0000313" key="10">
    <source>
        <dbReference type="EMBL" id="TDG12810.1"/>
    </source>
</evidence>
<evidence type="ECO:0000256" key="2">
    <source>
        <dbReference type="ARBA" id="ARBA00022448"/>
    </source>
</evidence>
<feature type="transmembrane region" description="Helical" evidence="8">
    <location>
        <begin position="31"/>
        <end position="51"/>
    </location>
</feature>
<keyword evidence="4 8" id="KW-0812">Transmembrane</keyword>
<dbReference type="AlphaFoldDB" id="A0A4R5LQK1"/>
<protein>
    <submittedName>
        <fullName evidence="10">Sodium:proton antiporter</fullName>
    </submittedName>
</protein>
<dbReference type="PANTHER" id="PTHR32507:SF8">
    <property type="entry name" value="CNH1P"/>
    <property type="match status" value="1"/>
</dbReference>
<feature type="transmembrane region" description="Helical" evidence="8">
    <location>
        <begin position="244"/>
        <end position="262"/>
    </location>
</feature>
<feature type="transmembrane region" description="Helical" evidence="8">
    <location>
        <begin position="191"/>
        <end position="209"/>
    </location>
</feature>
<evidence type="ECO:0000256" key="5">
    <source>
        <dbReference type="ARBA" id="ARBA00022989"/>
    </source>
</evidence>
<keyword evidence="7 8" id="KW-0472">Membrane</keyword>
<dbReference type="Proteomes" id="UP000295554">
    <property type="component" value="Unassembled WGS sequence"/>
</dbReference>
<gene>
    <name evidence="10" type="ORF">E2F43_14705</name>
</gene>
<evidence type="ECO:0000256" key="3">
    <source>
        <dbReference type="ARBA" id="ARBA00022449"/>
    </source>
</evidence>
<evidence type="ECO:0000256" key="4">
    <source>
        <dbReference type="ARBA" id="ARBA00022692"/>
    </source>
</evidence>
<keyword evidence="5 8" id="KW-1133">Transmembrane helix</keyword>
<dbReference type="GO" id="GO:0015297">
    <property type="term" value="F:antiporter activity"/>
    <property type="evidence" value="ECO:0007669"/>
    <property type="project" value="UniProtKB-KW"/>
</dbReference>
<evidence type="ECO:0000256" key="1">
    <source>
        <dbReference type="ARBA" id="ARBA00004651"/>
    </source>
</evidence>
<name>A0A4R5LQK1_9GAMM</name>
<organism evidence="10 11">
    <name type="scientific">Seongchinamella unica</name>
    <dbReference type="NCBI Taxonomy" id="2547392"/>
    <lineage>
        <taxon>Bacteria</taxon>
        <taxon>Pseudomonadati</taxon>
        <taxon>Pseudomonadota</taxon>
        <taxon>Gammaproteobacteria</taxon>
        <taxon>Cellvibrionales</taxon>
        <taxon>Halieaceae</taxon>
        <taxon>Seongchinamella</taxon>
    </lineage>
</organism>
<dbReference type="InterPro" id="IPR006153">
    <property type="entry name" value="Cation/H_exchanger_TM"/>
</dbReference>
<keyword evidence="6" id="KW-0406">Ion transport</keyword>
<dbReference type="Pfam" id="PF00999">
    <property type="entry name" value="Na_H_Exchanger"/>
    <property type="match status" value="1"/>
</dbReference>
<evidence type="ECO:0000256" key="7">
    <source>
        <dbReference type="ARBA" id="ARBA00023136"/>
    </source>
</evidence>
<evidence type="ECO:0000256" key="6">
    <source>
        <dbReference type="ARBA" id="ARBA00023065"/>
    </source>
</evidence>
<proteinExistence type="predicted"/>
<dbReference type="RefSeq" id="WP_133213950.1">
    <property type="nucleotide sequence ID" value="NZ_SMSE01000003.1"/>
</dbReference>
<dbReference type="PANTHER" id="PTHR32507">
    <property type="entry name" value="NA(+)/H(+) ANTIPORTER 1"/>
    <property type="match status" value="1"/>
</dbReference>
<feature type="transmembrane region" description="Helical" evidence="8">
    <location>
        <begin position="302"/>
        <end position="322"/>
    </location>
</feature>
<feature type="transmembrane region" description="Helical" evidence="8">
    <location>
        <begin position="365"/>
        <end position="386"/>
    </location>
</feature>
<comment type="subcellular location">
    <subcellularLocation>
        <location evidence="1">Cell membrane</location>
        <topology evidence="1">Multi-pass membrane protein</topology>
    </subcellularLocation>
</comment>
<accession>A0A4R5LQK1</accession>
<dbReference type="EMBL" id="SMSE01000003">
    <property type="protein sequence ID" value="TDG12810.1"/>
    <property type="molecule type" value="Genomic_DNA"/>
</dbReference>
<reference evidence="10 11" key="1">
    <citation type="submission" date="2019-03" db="EMBL/GenBank/DDBJ databases">
        <title>Seongchinamella monodicae gen. nov., sp. nov., a novel member of the Gammaproteobacteria isolated from a tidal mudflat of beach.</title>
        <authorList>
            <person name="Yang H.G."/>
            <person name="Kang J.W."/>
            <person name="Lee S.D."/>
        </authorList>
    </citation>
    <scope>NUCLEOTIDE SEQUENCE [LARGE SCALE GENOMIC DNA]</scope>
    <source>
        <strain evidence="10 11">GH4-78</strain>
    </source>
</reference>
<evidence type="ECO:0000259" key="9">
    <source>
        <dbReference type="Pfam" id="PF00999"/>
    </source>
</evidence>
<evidence type="ECO:0000313" key="11">
    <source>
        <dbReference type="Proteomes" id="UP000295554"/>
    </source>
</evidence>
<feature type="transmembrane region" description="Helical" evidence="8">
    <location>
        <begin position="274"/>
        <end position="296"/>
    </location>
</feature>
<comment type="caution">
    <text evidence="10">The sequence shown here is derived from an EMBL/GenBank/DDBJ whole genome shotgun (WGS) entry which is preliminary data.</text>
</comment>
<evidence type="ECO:0000256" key="8">
    <source>
        <dbReference type="SAM" id="Phobius"/>
    </source>
</evidence>
<keyword evidence="3" id="KW-0050">Antiport</keyword>
<feature type="transmembrane region" description="Helical" evidence="8">
    <location>
        <begin position="92"/>
        <end position="112"/>
    </location>
</feature>
<sequence length="398" mass="41569">MIYQTIGLLCLLVFVYSVTSAWVERKPVNGALVYTAFGLLLGVSGLGLIHFDLKAESIRVIVEVTLAVVLFSDAAGTEVGVLKRNIGLPERLLLIGLPLTILLGVGVGIVLLDGLTLLEIAILATMLAPTDAALGKAVVSDPQVPGPIRQGLNVESGLNDGICVPVLLAFLALAQGAEEEGGFLTLMLREIGLGVACGLGIAFLAARFLRLASARGWIDGTYRQLVMVSLALVCFSTAQRVGGSGFIAAFAGGMFFGMMAKGHRKQMLEAADATGDFLAMVTWTIFGAAVVGPALGSISWQVVLYALLSLTVIRMLPVAIALVGTRLKPAEKLFMGWFGPRGLASIVFAMIVFDTDLPGGDTVVVAVICTVLLSVVLHCTTANSLIKVLTSASKKGGK</sequence>
<keyword evidence="2" id="KW-0813">Transport</keyword>
<dbReference type="GO" id="GO:0005886">
    <property type="term" value="C:plasma membrane"/>
    <property type="evidence" value="ECO:0007669"/>
    <property type="project" value="UniProtKB-SubCell"/>
</dbReference>
<feature type="domain" description="Cation/H+ exchanger transmembrane" evidence="9">
    <location>
        <begin position="23"/>
        <end position="383"/>
    </location>
</feature>